<dbReference type="AlphaFoldDB" id="A0AAD5X0R0"/>
<keyword evidence="2 4" id="KW-0396">Initiation factor</keyword>
<evidence type="ECO:0000313" key="6">
    <source>
        <dbReference type="EMBL" id="KAJ3049999.1"/>
    </source>
</evidence>
<accession>A0AAD5X0R0</accession>
<dbReference type="PANTHER" id="PTHR10540">
    <property type="entry name" value="EUKARYOTIC TRANSLATION INITIATION FACTOR 3 SUBUNIT F-RELATED"/>
    <property type="match status" value="1"/>
</dbReference>
<dbReference type="SMART" id="SM00232">
    <property type="entry name" value="JAB_MPN"/>
    <property type="match status" value="1"/>
</dbReference>
<keyword evidence="1 4" id="KW-0963">Cytoplasm</keyword>
<dbReference type="InterPro" id="IPR000555">
    <property type="entry name" value="JAMM/MPN+_dom"/>
</dbReference>
<dbReference type="Pfam" id="PF13012">
    <property type="entry name" value="MitMem_reg"/>
    <property type="match status" value="1"/>
</dbReference>
<dbReference type="GO" id="GO:0001732">
    <property type="term" value="P:formation of cytoplasmic translation initiation complex"/>
    <property type="evidence" value="ECO:0007669"/>
    <property type="project" value="UniProtKB-UniRule"/>
</dbReference>
<evidence type="ECO:0000259" key="5">
    <source>
        <dbReference type="PROSITE" id="PS50249"/>
    </source>
</evidence>
<dbReference type="PANTHER" id="PTHR10540:SF6">
    <property type="entry name" value="EUKARYOTIC TRANSLATION INITIATION FACTOR 3 SUBUNIT F"/>
    <property type="match status" value="1"/>
</dbReference>
<dbReference type="PROSITE" id="PS50249">
    <property type="entry name" value="MPN"/>
    <property type="match status" value="1"/>
</dbReference>
<comment type="subcellular location">
    <subcellularLocation>
        <location evidence="4">Cytoplasm</location>
    </subcellularLocation>
</comment>
<keyword evidence="3 4" id="KW-0648">Protein biosynthesis</keyword>
<dbReference type="InterPro" id="IPR037518">
    <property type="entry name" value="MPN"/>
</dbReference>
<evidence type="ECO:0000256" key="4">
    <source>
        <dbReference type="HAMAP-Rule" id="MF_03005"/>
    </source>
</evidence>
<dbReference type="Pfam" id="PF01398">
    <property type="entry name" value="JAB"/>
    <property type="match status" value="1"/>
</dbReference>
<reference evidence="6" key="1">
    <citation type="submission" date="2020-05" db="EMBL/GenBank/DDBJ databases">
        <title>Phylogenomic resolution of chytrid fungi.</title>
        <authorList>
            <person name="Stajich J.E."/>
            <person name="Amses K."/>
            <person name="Simmons R."/>
            <person name="Seto K."/>
            <person name="Myers J."/>
            <person name="Bonds A."/>
            <person name="Quandt C.A."/>
            <person name="Barry K."/>
            <person name="Liu P."/>
            <person name="Grigoriev I."/>
            <person name="Longcore J.E."/>
            <person name="James T.Y."/>
        </authorList>
    </citation>
    <scope>NUCLEOTIDE SEQUENCE</scope>
    <source>
        <strain evidence="6">JEL0318</strain>
    </source>
</reference>
<dbReference type="GO" id="GO:0071541">
    <property type="term" value="C:eukaryotic translation initiation factor 3 complex, eIF3m"/>
    <property type="evidence" value="ECO:0007669"/>
    <property type="project" value="TreeGrafter"/>
</dbReference>
<comment type="function">
    <text evidence="4">Component of the eukaryotic translation initiation factor 3 (eIF-3) complex, which is involved in protein synthesis of a specialized repertoire of mRNAs and, together with other initiation factors, stimulates binding of mRNA and methionyl-tRNAi to the 40S ribosome. The eIF-3 complex specifically targets and initiates translation of a subset of mRNAs involved in cell proliferation.</text>
</comment>
<dbReference type="HAMAP" id="MF_03005">
    <property type="entry name" value="eIF3f"/>
    <property type="match status" value="1"/>
</dbReference>
<dbReference type="InterPro" id="IPR024969">
    <property type="entry name" value="EIF3F/CSN6-like_C"/>
</dbReference>
<organism evidence="6 7">
    <name type="scientific">Rhizophlyctis rosea</name>
    <dbReference type="NCBI Taxonomy" id="64517"/>
    <lineage>
        <taxon>Eukaryota</taxon>
        <taxon>Fungi</taxon>
        <taxon>Fungi incertae sedis</taxon>
        <taxon>Chytridiomycota</taxon>
        <taxon>Chytridiomycota incertae sedis</taxon>
        <taxon>Chytridiomycetes</taxon>
        <taxon>Rhizophlyctidales</taxon>
        <taxon>Rhizophlyctidaceae</taxon>
        <taxon>Rhizophlyctis</taxon>
    </lineage>
</organism>
<gene>
    <name evidence="6" type="ORF">HK097_009014</name>
</gene>
<dbReference type="Gene3D" id="3.40.140.10">
    <property type="entry name" value="Cytidine Deaminase, domain 2"/>
    <property type="match status" value="1"/>
</dbReference>
<evidence type="ECO:0000256" key="1">
    <source>
        <dbReference type="ARBA" id="ARBA00022490"/>
    </source>
</evidence>
<feature type="domain" description="MPN" evidence="5">
    <location>
        <begin position="32"/>
        <end position="166"/>
    </location>
</feature>
<dbReference type="EMBL" id="JADGJD010000566">
    <property type="protein sequence ID" value="KAJ3049999.1"/>
    <property type="molecule type" value="Genomic_DNA"/>
</dbReference>
<dbReference type="GO" id="GO:0003743">
    <property type="term" value="F:translation initiation factor activity"/>
    <property type="evidence" value="ECO:0007669"/>
    <property type="project" value="UniProtKB-UniRule"/>
</dbReference>
<dbReference type="GO" id="GO:0033290">
    <property type="term" value="C:eukaryotic 48S preinitiation complex"/>
    <property type="evidence" value="ECO:0007669"/>
    <property type="project" value="UniProtKB-UniRule"/>
</dbReference>
<comment type="subunit">
    <text evidence="4">Component of the eukaryotic translation initiation factor 3 (eIF-3) complex.</text>
</comment>
<evidence type="ECO:0000256" key="3">
    <source>
        <dbReference type="ARBA" id="ARBA00022917"/>
    </source>
</evidence>
<keyword evidence="7" id="KW-1185">Reference proteome</keyword>
<dbReference type="Proteomes" id="UP001212841">
    <property type="component" value="Unassembled WGS sequence"/>
</dbReference>
<evidence type="ECO:0000256" key="2">
    <source>
        <dbReference type="ARBA" id="ARBA00022540"/>
    </source>
</evidence>
<proteinExistence type="inferred from homology"/>
<dbReference type="GO" id="GO:0031369">
    <property type="term" value="F:translation initiation factor binding"/>
    <property type="evidence" value="ECO:0007669"/>
    <property type="project" value="InterPro"/>
</dbReference>
<protein>
    <recommendedName>
        <fullName evidence="4">Eukaryotic translation initiation factor 3 subunit F</fullName>
        <shortName evidence="4">eIF3f</shortName>
    </recommendedName>
</protein>
<dbReference type="CDD" id="cd08064">
    <property type="entry name" value="MPN_eIF3f"/>
    <property type="match status" value="1"/>
</dbReference>
<dbReference type="GO" id="GO:0016282">
    <property type="term" value="C:eukaryotic 43S preinitiation complex"/>
    <property type="evidence" value="ECO:0007669"/>
    <property type="project" value="UniProtKB-UniRule"/>
</dbReference>
<dbReference type="GO" id="GO:0008237">
    <property type="term" value="F:metallopeptidase activity"/>
    <property type="evidence" value="ECO:0007669"/>
    <property type="project" value="InterPro"/>
</dbReference>
<comment type="similarity">
    <text evidence="4">Belongs to the eIF-3 subunit F family.</text>
</comment>
<dbReference type="InterPro" id="IPR027531">
    <property type="entry name" value="eIF3f"/>
</dbReference>
<evidence type="ECO:0000313" key="7">
    <source>
        <dbReference type="Proteomes" id="UP001212841"/>
    </source>
</evidence>
<comment type="caution">
    <text evidence="6">The sequence shown here is derived from an EMBL/GenBank/DDBJ whole genome shotgun (WGS) entry which is preliminary data.</text>
</comment>
<sequence>MAATSSFLHLQFSPNSASATPASSSASQTFSVAVGPVVLFSVLDHFLRRPDQQTKVIGALLGVRSEDGSEVEVRNCFPLSHTETNDQIVVDADYLNQMYSLHQRVNSKETIVGWYATGTEIQPSSVWVHEFFANETAPFQPVHLLVDTSLSNDKMASRAFVSSSVGVPGSEHPGSMFLQIPCDVKYFDAERSGLDVIALAKDTPDKSANILSDMDNLERSIVQVQEMLENVSAYVDAVLSKKEQPNNAIGRFLMDTVSSIPRIDAGEFEKMFNTHLQDLLMVVYLANLTRSQLAIAERLHKMV</sequence>
<name>A0AAD5X0R0_9FUNG</name>